<dbReference type="Proteomes" id="UP000823775">
    <property type="component" value="Unassembled WGS sequence"/>
</dbReference>
<evidence type="ECO:0000256" key="1">
    <source>
        <dbReference type="ARBA" id="ARBA00000900"/>
    </source>
</evidence>
<keyword evidence="7" id="KW-0862">Zinc</keyword>
<proteinExistence type="predicted"/>
<dbReference type="SMART" id="SM00184">
    <property type="entry name" value="RING"/>
    <property type="match status" value="1"/>
</dbReference>
<evidence type="ECO:0000256" key="3">
    <source>
        <dbReference type="ARBA" id="ARBA00022679"/>
    </source>
</evidence>
<gene>
    <name evidence="11" type="ORF">HAX54_043334</name>
</gene>
<dbReference type="InterPro" id="IPR001841">
    <property type="entry name" value="Znf_RING"/>
</dbReference>
<keyword evidence="4" id="KW-0479">Metal-binding</keyword>
<dbReference type="PANTHER" id="PTHR22937:SF222">
    <property type="entry name" value="RING-TYPE E3 UBIQUITIN TRANSFERASE"/>
    <property type="match status" value="1"/>
</dbReference>
<keyword evidence="3" id="KW-0808">Transferase</keyword>
<evidence type="ECO:0000256" key="8">
    <source>
        <dbReference type="PROSITE-ProRule" id="PRU00175"/>
    </source>
</evidence>
<reference evidence="11 12" key="1">
    <citation type="journal article" date="2021" name="BMC Genomics">
        <title>Datura genome reveals duplications of psychoactive alkaloid biosynthetic genes and high mutation rate following tissue culture.</title>
        <authorList>
            <person name="Rajewski A."/>
            <person name="Carter-House D."/>
            <person name="Stajich J."/>
            <person name="Litt A."/>
        </authorList>
    </citation>
    <scope>NUCLEOTIDE SEQUENCE [LARGE SCALE GENOMIC DNA]</scope>
    <source>
        <strain evidence="11">AR-01</strain>
    </source>
</reference>
<evidence type="ECO:0000259" key="10">
    <source>
        <dbReference type="PROSITE" id="PS50089"/>
    </source>
</evidence>
<protein>
    <recommendedName>
        <fullName evidence="2">RING-type E3 ubiquitin transferase</fullName>
        <ecNumber evidence="2">2.3.2.27</ecNumber>
    </recommendedName>
</protein>
<keyword evidence="12" id="KW-1185">Reference proteome</keyword>
<feature type="compositionally biased region" description="Polar residues" evidence="9">
    <location>
        <begin position="255"/>
        <end position="265"/>
    </location>
</feature>
<dbReference type="Gene3D" id="3.30.40.10">
    <property type="entry name" value="Zinc/RING finger domain, C3HC4 (zinc finger)"/>
    <property type="match status" value="1"/>
</dbReference>
<feature type="region of interest" description="Disordered" evidence="9">
    <location>
        <begin position="212"/>
        <end position="304"/>
    </location>
</feature>
<evidence type="ECO:0000313" key="11">
    <source>
        <dbReference type="EMBL" id="MCD7460341.1"/>
    </source>
</evidence>
<keyword evidence="6" id="KW-0833">Ubl conjugation pathway</keyword>
<sequence length="617" mass="68392">MIHFIPLSHVAVNKPKNTEKFIVCHDEYVLMLVSVQFKWSISLTFHLQFLDQPLLGFSRCGEVISRAFCCCYRKKGQKIRFLGRWKDIIHKIVLDIMGQRSIPYSNHIVDLGADQRSQAYIRPEPSVLYGSYTAFPHNVHTTAPAEGGVGNFYWPNIPYHQEGAFYGMSPANQIQQWRPLTNVGSSTYCNPVAAPSASMAFPAPVNHGLHDQLPFSGTHGIVGNNTDNDSSKEKNVEGSASAGSSTSIVPVIPTAQESDASLNVSESRDHGGNDSASILEDGVQRSRSRSASGPDSPLQNNNNRVLQGNYVGQAYQFPGNPWLNLPINSSVNEAQYWVWNQAAPLPYLPGGAGGYVLDAGYMGMQGYQVNSSNGGLTSFMRPPIHQGPPHRHHLPPNMQFMGGHTMSFSPQMTTSPRRRLQNSSTNSTNNPFQGVAGGGSRYIRPFYPTGFRLYRPHPRLREANTRHHNFPNGVAIRVPGYHGVGEAVDQHRDMRLDIDHMSYEELLALEERIGKVTIGLSEEAIDTNLKTRIFLSTEIPGALESVACQDHKTDFCVICQMDYNDQEKIGILECRHEYHGECIKKWLVLKNTCPICKSTALLTKEKDVVVDGGATNE</sequence>
<evidence type="ECO:0000256" key="6">
    <source>
        <dbReference type="ARBA" id="ARBA00022786"/>
    </source>
</evidence>
<dbReference type="Pfam" id="PF13639">
    <property type="entry name" value="zf-RING_2"/>
    <property type="match status" value="1"/>
</dbReference>
<evidence type="ECO:0000256" key="2">
    <source>
        <dbReference type="ARBA" id="ARBA00012483"/>
    </source>
</evidence>
<dbReference type="SUPFAM" id="SSF57850">
    <property type="entry name" value="RING/U-box"/>
    <property type="match status" value="1"/>
</dbReference>
<evidence type="ECO:0000256" key="5">
    <source>
        <dbReference type="ARBA" id="ARBA00022771"/>
    </source>
</evidence>
<feature type="region of interest" description="Disordered" evidence="9">
    <location>
        <begin position="403"/>
        <end position="435"/>
    </location>
</feature>
<name>A0ABS8SND4_DATST</name>
<feature type="compositionally biased region" description="Polar residues" evidence="9">
    <location>
        <begin position="406"/>
        <end position="432"/>
    </location>
</feature>
<accession>A0ABS8SND4</accession>
<dbReference type="InterPro" id="IPR045191">
    <property type="entry name" value="MBR1/2-like"/>
</dbReference>
<dbReference type="EC" id="2.3.2.27" evidence="2"/>
<organism evidence="11 12">
    <name type="scientific">Datura stramonium</name>
    <name type="common">Jimsonweed</name>
    <name type="synonym">Common thornapple</name>
    <dbReference type="NCBI Taxonomy" id="4076"/>
    <lineage>
        <taxon>Eukaryota</taxon>
        <taxon>Viridiplantae</taxon>
        <taxon>Streptophyta</taxon>
        <taxon>Embryophyta</taxon>
        <taxon>Tracheophyta</taxon>
        <taxon>Spermatophyta</taxon>
        <taxon>Magnoliopsida</taxon>
        <taxon>eudicotyledons</taxon>
        <taxon>Gunneridae</taxon>
        <taxon>Pentapetalae</taxon>
        <taxon>asterids</taxon>
        <taxon>lamiids</taxon>
        <taxon>Solanales</taxon>
        <taxon>Solanaceae</taxon>
        <taxon>Solanoideae</taxon>
        <taxon>Datureae</taxon>
        <taxon>Datura</taxon>
    </lineage>
</organism>
<feature type="domain" description="RING-type" evidence="10">
    <location>
        <begin position="556"/>
        <end position="597"/>
    </location>
</feature>
<comment type="catalytic activity">
    <reaction evidence="1">
        <text>S-ubiquitinyl-[E2 ubiquitin-conjugating enzyme]-L-cysteine + [acceptor protein]-L-lysine = [E2 ubiquitin-conjugating enzyme]-L-cysteine + N(6)-ubiquitinyl-[acceptor protein]-L-lysine.</text>
        <dbReference type="EC" id="2.3.2.27"/>
    </reaction>
</comment>
<dbReference type="CDD" id="cd16469">
    <property type="entry name" value="RING-H2_RNF24-like"/>
    <property type="match status" value="1"/>
</dbReference>
<comment type="caution">
    <text evidence="11">The sequence shown here is derived from an EMBL/GenBank/DDBJ whole genome shotgun (WGS) entry which is preliminary data.</text>
</comment>
<evidence type="ECO:0000313" key="12">
    <source>
        <dbReference type="Proteomes" id="UP000823775"/>
    </source>
</evidence>
<evidence type="ECO:0000256" key="4">
    <source>
        <dbReference type="ARBA" id="ARBA00022723"/>
    </source>
</evidence>
<dbReference type="PANTHER" id="PTHR22937">
    <property type="entry name" value="E3 UBIQUITIN-PROTEIN LIGASE RNF165"/>
    <property type="match status" value="1"/>
</dbReference>
<dbReference type="PROSITE" id="PS50089">
    <property type="entry name" value="ZF_RING_2"/>
    <property type="match status" value="1"/>
</dbReference>
<evidence type="ECO:0000256" key="7">
    <source>
        <dbReference type="ARBA" id="ARBA00022833"/>
    </source>
</evidence>
<keyword evidence="5 8" id="KW-0863">Zinc-finger</keyword>
<evidence type="ECO:0000256" key="9">
    <source>
        <dbReference type="SAM" id="MobiDB-lite"/>
    </source>
</evidence>
<feature type="compositionally biased region" description="Polar residues" evidence="9">
    <location>
        <begin position="289"/>
        <end position="304"/>
    </location>
</feature>
<dbReference type="InterPro" id="IPR013083">
    <property type="entry name" value="Znf_RING/FYVE/PHD"/>
</dbReference>
<dbReference type="EMBL" id="JACEIK010000647">
    <property type="protein sequence ID" value="MCD7460341.1"/>
    <property type="molecule type" value="Genomic_DNA"/>
</dbReference>